<evidence type="ECO:0000313" key="4">
    <source>
        <dbReference type="Proteomes" id="UP000319486"/>
    </source>
</evidence>
<comment type="caution">
    <text evidence="3">The sequence shown here is derived from an EMBL/GenBank/DDBJ whole genome shotgun (WGS) entry which is preliminary data.</text>
</comment>
<evidence type="ECO:0000259" key="2">
    <source>
        <dbReference type="Pfam" id="PF00144"/>
    </source>
</evidence>
<dbReference type="Pfam" id="PF00144">
    <property type="entry name" value="Beta-lactamase"/>
    <property type="match status" value="1"/>
</dbReference>
<dbReference type="SUPFAM" id="SSF56601">
    <property type="entry name" value="beta-lactamase/transpeptidase-like"/>
    <property type="match status" value="1"/>
</dbReference>
<reference evidence="3 4" key="1">
    <citation type="journal article" date="2019" name="Environ. Microbiol.">
        <title>Species interactions and distinct microbial communities in high Arctic permafrost affected cryosols are associated with the CH4 and CO2 gas fluxes.</title>
        <authorList>
            <person name="Altshuler I."/>
            <person name="Hamel J."/>
            <person name="Turney S."/>
            <person name="Magnuson E."/>
            <person name="Levesque R."/>
            <person name="Greer C."/>
            <person name="Whyte L.G."/>
        </authorList>
    </citation>
    <scope>NUCLEOTIDE SEQUENCE [LARGE SCALE GENOMIC DNA]</scope>
    <source>
        <strain evidence="3 4">S13Y</strain>
    </source>
</reference>
<dbReference type="Gene3D" id="3.40.710.10">
    <property type="entry name" value="DD-peptidase/beta-lactamase superfamily"/>
    <property type="match status" value="1"/>
</dbReference>
<protein>
    <submittedName>
        <fullName evidence="3">Class C beta-lactamase-related serine hydrolase</fullName>
    </submittedName>
</protein>
<dbReference type="GO" id="GO:0016787">
    <property type="term" value="F:hydrolase activity"/>
    <property type="evidence" value="ECO:0007669"/>
    <property type="project" value="UniProtKB-KW"/>
</dbReference>
<keyword evidence="1" id="KW-0472">Membrane</keyword>
<dbReference type="InterPro" id="IPR001466">
    <property type="entry name" value="Beta-lactam-related"/>
</dbReference>
<dbReference type="AlphaFoldDB" id="A0A502FL10"/>
<sequence length="534" mass="57480">MLAATSCVPPRFSSRIVQRHIRPAGKPAPVADTCHCLGHDGSVSVAPTRDARAASPAAHPQASIDHRISRKLVPKRMKGMIRLKLLVTLALVAGVAGLTAWKRPDRALHVATANVAQTLCADVFVSGLAPDRVFAENIAPMQGMHILLPHLRYAVDTARQTVTAQWHGRFTSVATYYPGYGCALPTTTPDAATLQAAREVASPATTSAAPVVNTDPAIVDALAHAFAEPASGPRRNVHAIVVLHDGQLVAERYATGFHPDTPQLGYSMSKSVVNALLGILVRQGKLDMHAMAPVPTWQALDDPRHHITLDQLSRMTSGLDLTEDDSGFDPVSNMLFLHKDMAAYAAHAALRIPPGTQWEYTSGNTLILGGVLRDAIGGGASGLIHFAHRELFDPLGMRHVLMEFDGAQTLVGSTRIYASARDWARFGQLYLDDGMLDGRRILPEGWSAYVSKQTLNSIYGSGFWTNTGTGADGSHIITGMPDDAYFASGMNGQRIVIVPSRRLVIVRLGSTLDPPYFDMRGLLRLINEVSAAVR</sequence>
<organism evidence="3 4">
    <name type="scientific">Rhodanobacter glycinis</name>
    <dbReference type="NCBI Taxonomy" id="582702"/>
    <lineage>
        <taxon>Bacteria</taxon>
        <taxon>Pseudomonadati</taxon>
        <taxon>Pseudomonadota</taxon>
        <taxon>Gammaproteobacteria</taxon>
        <taxon>Lysobacterales</taxon>
        <taxon>Rhodanobacteraceae</taxon>
        <taxon>Rhodanobacter</taxon>
    </lineage>
</organism>
<keyword evidence="3" id="KW-0378">Hydrolase</keyword>
<dbReference type="PANTHER" id="PTHR43283:SF7">
    <property type="entry name" value="BETA-LACTAMASE-RELATED DOMAIN-CONTAINING PROTEIN"/>
    <property type="match status" value="1"/>
</dbReference>
<feature type="transmembrane region" description="Helical" evidence="1">
    <location>
        <begin position="81"/>
        <end position="101"/>
    </location>
</feature>
<keyword evidence="1" id="KW-0812">Transmembrane</keyword>
<proteinExistence type="predicted"/>
<dbReference type="InterPro" id="IPR012338">
    <property type="entry name" value="Beta-lactam/transpept-like"/>
</dbReference>
<dbReference type="PANTHER" id="PTHR43283">
    <property type="entry name" value="BETA-LACTAMASE-RELATED"/>
    <property type="match status" value="1"/>
</dbReference>
<name>A0A502FL10_9GAMM</name>
<keyword evidence="1" id="KW-1133">Transmembrane helix</keyword>
<accession>A0A502FL10</accession>
<dbReference type="InterPro" id="IPR050789">
    <property type="entry name" value="Diverse_Enzym_Activities"/>
</dbReference>
<dbReference type="EMBL" id="RCZO01000006">
    <property type="protein sequence ID" value="TPG08197.1"/>
    <property type="molecule type" value="Genomic_DNA"/>
</dbReference>
<dbReference type="Proteomes" id="UP000319486">
    <property type="component" value="Unassembled WGS sequence"/>
</dbReference>
<keyword evidence="4" id="KW-1185">Reference proteome</keyword>
<gene>
    <name evidence="3" type="ORF">EAH88_11130</name>
</gene>
<feature type="domain" description="Beta-lactamase-related" evidence="2">
    <location>
        <begin position="239"/>
        <end position="518"/>
    </location>
</feature>
<evidence type="ECO:0000256" key="1">
    <source>
        <dbReference type="SAM" id="Phobius"/>
    </source>
</evidence>
<evidence type="ECO:0000313" key="3">
    <source>
        <dbReference type="EMBL" id="TPG08197.1"/>
    </source>
</evidence>